<dbReference type="SUPFAM" id="SSF49299">
    <property type="entry name" value="PKD domain"/>
    <property type="match status" value="1"/>
</dbReference>
<dbReference type="NCBIfam" id="TIGR04183">
    <property type="entry name" value="Por_Secre_tail"/>
    <property type="match status" value="1"/>
</dbReference>
<gene>
    <name evidence="2" type="ORF">CJD36_013980</name>
</gene>
<dbReference type="InterPro" id="IPR013783">
    <property type="entry name" value="Ig-like_fold"/>
</dbReference>
<dbReference type="OrthoDB" id="599566at2"/>
<comment type="caution">
    <text evidence="2">The sequence shown here is derived from an EMBL/GenBank/DDBJ whole genome shotgun (WGS) entry which is preliminary data.</text>
</comment>
<dbReference type="Proteomes" id="UP000239872">
    <property type="component" value="Unassembled WGS sequence"/>
</dbReference>
<accession>A0A2S7SVY5</accession>
<dbReference type="InterPro" id="IPR026444">
    <property type="entry name" value="Secre_tail"/>
</dbReference>
<evidence type="ECO:0000313" key="2">
    <source>
        <dbReference type="EMBL" id="PQJ11073.1"/>
    </source>
</evidence>
<dbReference type="Pfam" id="PF02368">
    <property type="entry name" value="Big_2"/>
    <property type="match status" value="3"/>
</dbReference>
<dbReference type="InterPro" id="IPR008964">
    <property type="entry name" value="Invasin/intimin_cell_adhesion"/>
</dbReference>
<dbReference type="SUPFAM" id="SSF49373">
    <property type="entry name" value="Invasin/intimin cell-adhesion fragments"/>
    <property type="match status" value="3"/>
</dbReference>
<evidence type="ECO:0000259" key="1">
    <source>
        <dbReference type="SMART" id="SM00635"/>
    </source>
</evidence>
<protein>
    <recommendedName>
        <fullName evidence="1">BIG2 domain-containing protein</fullName>
    </recommendedName>
</protein>
<dbReference type="InterPro" id="IPR003343">
    <property type="entry name" value="Big_2"/>
</dbReference>
<feature type="domain" description="BIG2" evidence="1">
    <location>
        <begin position="239"/>
        <end position="309"/>
    </location>
</feature>
<dbReference type="Pfam" id="PF18962">
    <property type="entry name" value="Por_Secre_tail"/>
    <property type="match status" value="1"/>
</dbReference>
<organism evidence="2 3">
    <name type="scientific">Flavipsychrobacter stenotrophus</name>
    <dbReference type="NCBI Taxonomy" id="2077091"/>
    <lineage>
        <taxon>Bacteria</taxon>
        <taxon>Pseudomonadati</taxon>
        <taxon>Bacteroidota</taxon>
        <taxon>Chitinophagia</taxon>
        <taxon>Chitinophagales</taxon>
        <taxon>Chitinophagaceae</taxon>
        <taxon>Flavipsychrobacter</taxon>
    </lineage>
</organism>
<name>A0A2S7SVY5_9BACT</name>
<dbReference type="InterPro" id="IPR035986">
    <property type="entry name" value="PKD_dom_sf"/>
</dbReference>
<dbReference type="Gene3D" id="2.60.40.1080">
    <property type="match status" value="3"/>
</dbReference>
<dbReference type="AlphaFoldDB" id="A0A2S7SVY5"/>
<dbReference type="SMART" id="SM00635">
    <property type="entry name" value="BID_2"/>
    <property type="match status" value="3"/>
</dbReference>
<proteinExistence type="predicted"/>
<keyword evidence="3" id="KW-1185">Reference proteome</keyword>
<evidence type="ECO:0000313" key="3">
    <source>
        <dbReference type="Proteomes" id="UP000239872"/>
    </source>
</evidence>
<feature type="domain" description="BIG2" evidence="1">
    <location>
        <begin position="163"/>
        <end position="232"/>
    </location>
</feature>
<reference evidence="2 3" key="1">
    <citation type="submission" date="2018-01" db="EMBL/GenBank/DDBJ databases">
        <title>A novel member of the phylum Bacteroidetes isolated from glacier ice.</title>
        <authorList>
            <person name="Liu Q."/>
            <person name="Xin Y.-H."/>
        </authorList>
    </citation>
    <scope>NUCLEOTIDE SEQUENCE [LARGE SCALE GENOMIC DNA]</scope>
    <source>
        <strain evidence="2 3">RB1R16</strain>
    </source>
</reference>
<dbReference type="Gene3D" id="2.60.40.10">
    <property type="entry name" value="Immunoglobulins"/>
    <property type="match status" value="1"/>
</dbReference>
<dbReference type="EMBL" id="PPSL01000003">
    <property type="protein sequence ID" value="PQJ11073.1"/>
    <property type="molecule type" value="Genomic_DNA"/>
</dbReference>
<sequence length="739" mass="72811">MAQTVTINSVTPSSSDPCGTDLIPSGSIYNFCTITGYSWLPTTGLSCGACANPTATPATTTTYTLTMSSSTCASTFATITISPLGAPSAGTIYGPSTVCSGATISLTETYSTGTWSSSTPTVATIDGSGVVYGVSVGTTTITYTVSGSCGTAFTTYSVNVAPAANPGSISGSTTLCAGASTTLSETVSGGTWSSSNTGVATIDASGNLWGVSTGSATISYAVTNSCGTAYAFYNITVTGPPSVASITGSATACLGTLTTLSDATPSGAWSSSNTAIATVDASGGVIGVTIGSVTITYAVSNSCGTSYATYGMSVIAAPSSASAAASPNPLCSGSSLSLTGSAAGATSYSWSGPNSYSAAVQNPTSFTVNALSAGVYTFTATNACGSASATATVTVVTTPTVSAISGTTPFCKGAMPVTFTCGPTGGSWSIASPSNRLTISSSGVVTAGVGGNASPSSAVITYSITNMCGSASTTLSIYAKGFATMGGTGYVCVGGQITISGSPSGGTWSYADATHFTASGAVPSNVVTAVSTGGAPGVYYAAPDNSDYCSTPLVGPRTLFISNGTAYISGPSSVQATNNIPLTGSTSLGGASNTGTWSSSNTAIATVITPGATTSVYGVSVGSVTIMYTGGAACPVTTTKNITVVCPTCKPARESGAITKSDDDLQIYPNPTNGELTVQIPDGVIATAITITDVTGKVIITKIDAENEFKFDFSRYPTGVYLIKVDAGDRKYTGKIIRN</sequence>
<feature type="domain" description="BIG2" evidence="1">
    <location>
        <begin position="86"/>
        <end position="155"/>
    </location>
</feature>
<dbReference type="RefSeq" id="WP_105039801.1">
    <property type="nucleotide sequence ID" value="NZ_PPSL01000003.1"/>
</dbReference>